<sequence length="100" mass="11136">MQVSKDLDPCLEINTEHKESECTHFGHKRLPSISTNQSTGFTPAMLLKLCQRAARQSNCTFKATNRHSETSTIPQRPGQDQHDVCCKTHVSMHGSAVRAT</sequence>
<accession>A0A7S4G3R7</accession>
<dbReference type="AlphaFoldDB" id="A0A7S4G3R7"/>
<organism evidence="1">
    <name type="scientific">Eutreptiella gymnastica</name>
    <dbReference type="NCBI Taxonomy" id="73025"/>
    <lineage>
        <taxon>Eukaryota</taxon>
        <taxon>Discoba</taxon>
        <taxon>Euglenozoa</taxon>
        <taxon>Euglenida</taxon>
        <taxon>Spirocuta</taxon>
        <taxon>Euglenophyceae</taxon>
        <taxon>Eutreptiales</taxon>
        <taxon>Eutreptiaceae</taxon>
        <taxon>Eutreptiella</taxon>
    </lineage>
</organism>
<dbReference type="EMBL" id="HBJA01103216">
    <property type="protein sequence ID" value="CAE0824370.1"/>
    <property type="molecule type" value="Transcribed_RNA"/>
</dbReference>
<name>A0A7S4G3R7_9EUGL</name>
<gene>
    <name evidence="1" type="ORF">EGYM00163_LOCUS35577</name>
</gene>
<reference evidence="1" key="1">
    <citation type="submission" date="2021-01" db="EMBL/GenBank/DDBJ databases">
        <authorList>
            <person name="Corre E."/>
            <person name="Pelletier E."/>
            <person name="Niang G."/>
            <person name="Scheremetjew M."/>
            <person name="Finn R."/>
            <person name="Kale V."/>
            <person name="Holt S."/>
            <person name="Cochrane G."/>
            <person name="Meng A."/>
            <person name="Brown T."/>
            <person name="Cohen L."/>
        </authorList>
    </citation>
    <scope>NUCLEOTIDE SEQUENCE</scope>
    <source>
        <strain evidence="1">CCMP1594</strain>
    </source>
</reference>
<evidence type="ECO:0000313" key="1">
    <source>
        <dbReference type="EMBL" id="CAE0824370.1"/>
    </source>
</evidence>
<proteinExistence type="predicted"/>
<protein>
    <submittedName>
        <fullName evidence="1">Uncharacterized protein</fullName>
    </submittedName>
</protein>